<keyword evidence="1" id="KW-0853">WD repeat</keyword>
<reference evidence="2 3" key="1">
    <citation type="submission" date="2014-04" db="EMBL/GenBank/DDBJ databases">
        <title>Evolutionary Origins and Diversification of the Mycorrhizal Mutualists.</title>
        <authorList>
            <consortium name="DOE Joint Genome Institute"/>
            <consortium name="Mycorrhizal Genomics Consortium"/>
            <person name="Kohler A."/>
            <person name="Kuo A."/>
            <person name="Nagy L.G."/>
            <person name="Floudas D."/>
            <person name="Copeland A."/>
            <person name="Barry K.W."/>
            <person name="Cichocki N."/>
            <person name="Veneault-Fourrey C."/>
            <person name="LaButti K."/>
            <person name="Lindquist E.A."/>
            <person name="Lipzen A."/>
            <person name="Lundell T."/>
            <person name="Morin E."/>
            <person name="Murat C."/>
            <person name="Riley R."/>
            <person name="Ohm R."/>
            <person name="Sun H."/>
            <person name="Tunlid A."/>
            <person name="Henrissat B."/>
            <person name="Grigoriev I.V."/>
            <person name="Hibbett D.S."/>
            <person name="Martin F."/>
        </authorList>
    </citation>
    <scope>NUCLEOTIDE SEQUENCE [LARGE SCALE GENOMIC DNA]</scope>
    <source>
        <strain evidence="2 3">MD-312</strain>
    </source>
</reference>
<feature type="non-terminal residue" evidence="2">
    <location>
        <position position="1"/>
    </location>
</feature>
<dbReference type="SUPFAM" id="SSF50978">
    <property type="entry name" value="WD40 repeat-like"/>
    <property type="match status" value="1"/>
</dbReference>
<dbReference type="InterPro" id="IPR015943">
    <property type="entry name" value="WD40/YVTN_repeat-like_dom_sf"/>
</dbReference>
<evidence type="ECO:0000313" key="2">
    <source>
        <dbReference type="EMBL" id="KIJ62424.1"/>
    </source>
</evidence>
<evidence type="ECO:0000256" key="1">
    <source>
        <dbReference type="PROSITE-ProRule" id="PRU00221"/>
    </source>
</evidence>
<accession>A0A0C9V9Q6</accession>
<protein>
    <submittedName>
        <fullName evidence="2">Uncharacterized protein</fullName>
    </submittedName>
</protein>
<keyword evidence="3" id="KW-1185">Reference proteome</keyword>
<proteinExistence type="predicted"/>
<dbReference type="EMBL" id="KN839855">
    <property type="protein sequence ID" value="KIJ62424.1"/>
    <property type="molecule type" value="Genomic_DNA"/>
</dbReference>
<gene>
    <name evidence="2" type="ORF">HYDPIDRAFT_94379</name>
</gene>
<dbReference type="OrthoDB" id="6262491at2759"/>
<name>A0A0C9V9Q6_9AGAM</name>
<dbReference type="Proteomes" id="UP000053820">
    <property type="component" value="Unassembled WGS sequence"/>
</dbReference>
<dbReference type="AlphaFoldDB" id="A0A0C9V9Q6"/>
<feature type="repeat" description="WD" evidence="1">
    <location>
        <begin position="1"/>
        <end position="17"/>
    </location>
</feature>
<dbReference type="InterPro" id="IPR001680">
    <property type="entry name" value="WD40_rpt"/>
</dbReference>
<dbReference type="Gene3D" id="2.130.10.10">
    <property type="entry name" value="YVTN repeat-like/Quinoprotein amine dehydrogenase"/>
    <property type="match status" value="1"/>
</dbReference>
<dbReference type="InterPro" id="IPR036322">
    <property type="entry name" value="WD40_repeat_dom_sf"/>
</dbReference>
<organism evidence="2 3">
    <name type="scientific">Hydnomerulius pinastri MD-312</name>
    <dbReference type="NCBI Taxonomy" id="994086"/>
    <lineage>
        <taxon>Eukaryota</taxon>
        <taxon>Fungi</taxon>
        <taxon>Dikarya</taxon>
        <taxon>Basidiomycota</taxon>
        <taxon>Agaricomycotina</taxon>
        <taxon>Agaricomycetes</taxon>
        <taxon>Agaricomycetidae</taxon>
        <taxon>Boletales</taxon>
        <taxon>Boletales incertae sedis</taxon>
        <taxon>Leucogyrophana</taxon>
    </lineage>
</organism>
<dbReference type="PROSITE" id="PS50082">
    <property type="entry name" value="WD_REPEATS_2"/>
    <property type="match status" value="1"/>
</dbReference>
<dbReference type="HOGENOM" id="CLU_000288_57_19_1"/>
<sequence>DKTIRIWNARTGQLVTDPLQEHTDSVTSVAYSLDGQQIVSGHSCESQLTLSDWCSKDNGWISTPSGSVICWLPPWVGCISDPRNTMVILPQCSLKPDFTDFAYGKLWTHCWA</sequence>
<evidence type="ECO:0000313" key="3">
    <source>
        <dbReference type="Proteomes" id="UP000053820"/>
    </source>
</evidence>